<sequence length="753" mass="85832">MFVEFIQILPLCRYNAMIYKIRKFTDSTYFTNAIKVTIAAVIPVVIFSFLGKFEMGFAMALGAFFTYPSDIPSSLKHKINGILVTAFLVAGINLIVNIVYPYSWIFYPFLAVLIFLISMLSVYGQRATMVSFSGLIAVSLAFASINSGWAMVLHSGLILSGGLFYLLISLIFHGIRPHRYIELQIAECIKLTSKYLKLRGDLWTLNANKKSIIEKQLHLQVELNTIHQNIREVLISSHTTSGSSHQNRKMLLVFISLVEILELALSTAFDHDKLHQKFDDHPRVLLTYQRLAYNLAANLKQLSKSVKKHIKYISKHTLLSDLNSLQLCIAEYENDLGKNTASEGVFMLTTMLQYAEKQVEKIKIVERAFTLDFNSQDLKGIDKDLEKFLTPQYYPLSTLTQNLSFSSTIFRHSLRLTIILMLGFIIGKFLPFHNVYWILLTIIVIMRPGYGLTKERSFHRIIGTVIGGLIAFGILFIVKDNIVISILSILCILLGFSFTQINYKVSAIFVTMYVVFIYGLMTPNIGDLVQYRILDTVVGAALAFLANHFLWPSWEFLNIPVYLEKSIKANQDYLKEISIFYNKKGNISTSYRLARKNAFIEIGNLMASFQRMVQEPKSKQKQLPQVYKLTVLNHSLLSSLASLGTYIQSHKTTTASEAFNVVVDTAIKNLHNAIAVLKENNLELKVNLPQEDLAMRFTELKNIREKELKERIPIDEEAFKLKMQEAQLVIEQLIWLTNLSENILKTIKILKDS</sequence>
<dbReference type="EMBL" id="FONQ01000023">
    <property type="protein sequence ID" value="SFF44318.1"/>
    <property type="molecule type" value="Genomic_DNA"/>
</dbReference>
<feature type="transmembrane region" description="Helical" evidence="7">
    <location>
        <begin position="413"/>
        <end position="430"/>
    </location>
</feature>
<organism evidence="10 11">
    <name type="scientific">Flavobacterium xueshanense</name>
    <dbReference type="NCBI Taxonomy" id="935223"/>
    <lineage>
        <taxon>Bacteria</taxon>
        <taxon>Pseudomonadati</taxon>
        <taxon>Bacteroidota</taxon>
        <taxon>Flavobacteriia</taxon>
        <taxon>Flavobacteriales</taxon>
        <taxon>Flavobacteriaceae</taxon>
        <taxon>Flavobacterium</taxon>
    </lineage>
</organism>
<dbReference type="Pfam" id="PF13515">
    <property type="entry name" value="FUSC_2"/>
    <property type="match status" value="1"/>
</dbReference>
<feature type="transmembrane region" description="Helical" evidence="7">
    <location>
        <begin position="465"/>
        <end position="495"/>
    </location>
</feature>
<dbReference type="STRING" id="935223.SAMN04488131_1232"/>
<keyword evidence="11" id="KW-1185">Reference proteome</keyword>
<evidence type="ECO:0000256" key="3">
    <source>
        <dbReference type="ARBA" id="ARBA00022692"/>
    </source>
</evidence>
<dbReference type="PANTHER" id="PTHR30509:SF8">
    <property type="entry name" value="INNER MEMBRANE PROTEIN YCCS"/>
    <property type="match status" value="1"/>
</dbReference>
<comment type="similarity">
    <text evidence="6">Belongs to the YccS/YhfK family.</text>
</comment>
<evidence type="ECO:0000259" key="8">
    <source>
        <dbReference type="Pfam" id="PF12805"/>
    </source>
</evidence>
<accession>A0A1I2IRP2</accession>
<dbReference type="Proteomes" id="UP000198596">
    <property type="component" value="Unassembled WGS sequence"/>
</dbReference>
<dbReference type="PANTHER" id="PTHR30509">
    <property type="entry name" value="P-HYDROXYBENZOIC ACID EFFLUX PUMP SUBUNIT-RELATED"/>
    <property type="match status" value="1"/>
</dbReference>
<evidence type="ECO:0000313" key="11">
    <source>
        <dbReference type="Proteomes" id="UP000198596"/>
    </source>
</evidence>
<keyword evidence="4 7" id="KW-1133">Transmembrane helix</keyword>
<dbReference type="InterPro" id="IPR049453">
    <property type="entry name" value="Memb_transporter_dom"/>
</dbReference>
<evidence type="ECO:0000256" key="5">
    <source>
        <dbReference type="ARBA" id="ARBA00023136"/>
    </source>
</evidence>
<feature type="transmembrane region" description="Helical" evidence="7">
    <location>
        <begin position="501"/>
        <end position="521"/>
    </location>
</feature>
<dbReference type="InterPro" id="IPR032692">
    <property type="entry name" value="YccS_N"/>
</dbReference>
<name>A0A1I2IRP2_9FLAO</name>
<evidence type="ECO:0000256" key="6">
    <source>
        <dbReference type="ARBA" id="ARBA00043993"/>
    </source>
</evidence>
<evidence type="ECO:0000256" key="7">
    <source>
        <dbReference type="SAM" id="Phobius"/>
    </source>
</evidence>
<protein>
    <submittedName>
        <fullName evidence="10">TIGR01666 family membrane protein</fullName>
    </submittedName>
</protein>
<reference evidence="11" key="1">
    <citation type="submission" date="2016-10" db="EMBL/GenBank/DDBJ databases">
        <authorList>
            <person name="Varghese N."/>
            <person name="Submissions S."/>
        </authorList>
    </citation>
    <scope>NUCLEOTIDE SEQUENCE [LARGE SCALE GENOMIC DNA]</scope>
    <source>
        <strain evidence="11">CGMCC 1.9227</strain>
    </source>
</reference>
<keyword evidence="2" id="KW-1003">Cell membrane</keyword>
<feature type="transmembrane region" description="Helical" evidence="7">
    <location>
        <begin position="79"/>
        <end position="99"/>
    </location>
</feature>
<feature type="transmembrane region" description="Helical" evidence="7">
    <location>
        <begin position="105"/>
        <end position="123"/>
    </location>
</feature>
<keyword evidence="5 7" id="KW-0472">Membrane</keyword>
<evidence type="ECO:0000259" key="9">
    <source>
        <dbReference type="Pfam" id="PF13515"/>
    </source>
</evidence>
<feature type="domain" description="Integral membrane bound transporter" evidence="9">
    <location>
        <begin position="423"/>
        <end position="545"/>
    </location>
</feature>
<feature type="transmembrane region" description="Helical" evidence="7">
    <location>
        <begin position="130"/>
        <end position="151"/>
    </location>
</feature>
<dbReference type="GO" id="GO:0005886">
    <property type="term" value="C:plasma membrane"/>
    <property type="evidence" value="ECO:0007669"/>
    <property type="project" value="UniProtKB-SubCell"/>
</dbReference>
<dbReference type="Pfam" id="PF12805">
    <property type="entry name" value="FUSC-like"/>
    <property type="match status" value="1"/>
</dbReference>
<feature type="transmembrane region" description="Helical" evidence="7">
    <location>
        <begin position="157"/>
        <end position="175"/>
    </location>
</feature>
<gene>
    <name evidence="10" type="ORF">SAMN04488131_1232</name>
</gene>
<evidence type="ECO:0000256" key="2">
    <source>
        <dbReference type="ARBA" id="ARBA00022475"/>
    </source>
</evidence>
<evidence type="ECO:0000313" key="10">
    <source>
        <dbReference type="EMBL" id="SFF44318.1"/>
    </source>
</evidence>
<evidence type="ECO:0000256" key="4">
    <source>
        <dbReference type="ARBA" id="ARBA00022989"/>
    </source>
</evidence>
<dbReference type="AlphaFoldDB" id="A0A1I2IRP2"/>
<feature type="transmembrane region" description="Helical" evidence="7">
    <location>
        <begin position="38"/>
        <end position="67"/>
    </location>
</feature>
<keyword evidence="3 7" id="KW-0812">Transmembrane</keyword>
<feature type="domain" description="Integral membrane protein YccS N-terminal" evidence="8">
    <location>
        <begin position="84"/>
        <end position="335"/>
    </location>
</feature>
<comment type="subcellular location">
    <subcellularLocation>
        <location evidence="1">Cell membrane</location>
        <topology evidence="1">Multi-pass membrane protein</topology>
    </subcellularLocation>
</comment>
<evidence type="ECO:0000256" key="1">
    <source>
        <dbReference type="ARBA" id="ARBA00004651"/>
    </source>
</evidence>
<proteinExistence type="inferred from homology"/>